<proteinExistence type="predicted"/>
<name>A0A6B0U706_IXORI</name>
<keyword evidence="1" id="KW-1133">Transmembrane helix</keyword>
<keyword evidence="1" id="KW-0812">Transmembrane</keyword>
<organism evidence="2">
    <name type="scientific">Ixodes ricinus</name>
    <name type="common">Common tick</name>
    <name type="synonym">Acarus ricinus</name>
    <dbReference type="NCBI Taxonomy" id="34613"/>
    <lineage>
        <taxon>Eukaryota</taxon>
        <taxon>Metazoa</taxon>
        <taxon>Ecdysozoa</taxon>
        <taxon>Arthropoda</taxon>
        <taxon>Chelicerata</taxon>
        <taxon>Arachnida</taxon>
        <taxon>Acari</taxon>
        <taxon>Parasitiformes</taxon>
        <taxon>Ixodida</taxon>
        <taxon>Ixodoidea</taxon>
        <taxon>Ixodidae</taxon>
        <taxon>Ixodinae</taxon>
        <taxon>Ixodes</taxon>
    </lineage>
</organism>
<sequence>MLTIFFCLSGTAALRLFRKNRERIVHGRGHNLPALTPDHPLFFFLSVMWCCLTSNFFLSAFVVQSSLFLKQALDGSTL</sequence>
<evidence type="ECO:0000256" key="1">
    <source>
        <dbReference type="SAM" id="Phobius"/>
    </source>
</evidence>
<dbReference type="EMBL" id="GIFC01001923">
    <property type="protein sequence ID" value="MXU84006.1"/>
    <property type="molecule type" value="Transcribed_RNA"/>
</dbReference>
<feature type="transmembrane region" description="Helical" evidence="1">
    <location>
        <begin position="42"/>
        <end position="63"/>
    </location>
</feature>
<protein>
    <submittedName>
        <fullName evidence="2">Uncharacterized protein</fullName>
    </submittedName>
</protein>
<evidence type="ECO:0000313" key="2">
    <source>
        <dbReference type="EMBL" id="MXU84006.1"/>
    </source>
</evidence>
<reference evidence="2" key="1">
    <citation type="submission" date="2019-12" db="EMBL/GenBank/DDBJ databases">
        <title>An insight into the sialome of adult female Ixodes ricinus ticks feeding for 6 days.</title>
        <authorList>
            <person name="Perner J."/>
            <person name="Ribeiro J.M.C."/>
        </authorList>
    </citation>
    <scope>NUCLEOTIDE SEQUENCE</scope>
    <source>
        <strain evidence="2">Semi-engorged</strain>
        <tissue evidence="2">Salivary glands</tissue>
    </source>
</reference>
<keyword evidence="1" id="KW-0472">Membrane</keyword>
<dbReference type="AlphaFoldDB" id="A0A6B0U706"/>
<accession>A0A6B0U706</accession>